<accession>A0A078B4N0</accession>
<gene>
    <name evidence="2" type="primary">Contig12431.g13269</name>
    <name evidence="2" type="ORF">STYLEM_18512</name>
</gene>
<dbReference type="InParanoid" id="A0A078B4N0"/>
<evidence type="ECO:0000256" key="1">
    <source>
        <dbReference type="SAM" id="MobiDB-lite"/>
    </source>
</evidence>
<reference evidence="2 3" key="1">
    <citation type="submission" date="2014-06" db="EMBL/GenBank/DDBJ databases">
        <authorList>
            <person name="Swart Estienne"/>
        </authorList>
    </citation>
    <scope>NUCLEOTIDE SEQUENCE [LARGE SCALE GENOMIC DNA]</scope>
    <source>
        <strain evidence="2 3">130c</strain>
    </source>
</reference>
<dbReference type="EMBL" id="CCKQ01017481">
    <property type="protein sequence ID" value="CDW89379.1"/>
    <property type="molecule type" value="Genomic_DNA"/>
</dbReference>
<name>A0A078B4N0_STYLE</name>
<keyword evidence="3" id="KW-1185">Reference proteome</keyword>
<dbReference type="Proteomes" id="UP000039865">
    <property type="component" value="Unassembled WGS sequence"/>
</dbReference>
<sequence length="907" mass="104776">MRQNSHENNQIINRQDLNKISKQSSKIAVLSTHLNAASQNYSESSTLKNTNRLLTASPGAKISNHKRRQMMLNFLHQQPNEIPPQAINVVAMADSANALRPALTLNQIRNKSNQKNSSAELAPLRIPQNQIALNSRNVTEYQTQGASLSTENQNNFNNKTSMNMTSHNFNMTQQISMPKSTHNIKRLTNINRANDYNQSIYKDQNNINEELKKSPMKMKSSRAYNPNSTTTMNIRLKAQNITNFSQIMSDHEGSTTAADNRSYIDSHYTRHDVHTVGSKHSRINNRSANLSAGYSQGSPMKFISKGGASIEEQNNEQTITDELSVNSIKAGKNAAPTRHNSQMGYQQIKQQLFDKYAADKLALEKRKTTTAKESSAIPNIKDNHSQKVKDMMEAKKITLIGREETSLLNKSVEFKQNEFPLIQEAQNEQVQSQQTADIINQKLKVLRQKQLAGKTLNESLWIKQEYDAAHKSMMDYRMNLLSTLIQRKLGLKKQNTKTENILNTFLYDIQKDYKQKMAGREDELDDLMDQFLDGPNQYSHIQSKINNRSFHQTSTHNNQMLEFSRDEEINRKIMNIYKDDHDISRIEDNSTLDNTQADLNAHGQKEIVNFLDLIFDPNKNQIVNDRQFAKVKKMLDDYYGYHPQQLKYETVLKRMNEKKKMQMNFEERKKKNVNVTQLITENEEKTKLTQLEKFIKTYNYYIHKLLWVNRDPFLQKKRKLYQQQCESHRLDKFANVFNRLKFDTNERKKTNEEIKQQHALKYQDPFKSIGENYSPLKSKQGHNDINSAFSGTQRLDSRFSSARHSTGFGVVEQLKASEGYLDEFPFQNKLTYATQNSGQEPQISVTRLQRRKHQSTAKMNEFDIKILIAQKKLSQNAVNVVQQQNKTEAKTPKNHKINVNPGLFASQ</sequence>
<feature type="region of interest" description="Disordered" evidence="1">
    <location>
        <begin position="885"/>
        <end position="907"/>
    </location>
</feature>
<evidence type="ECO:0000313" key="3">
    <source>
        <dbReference type="Proteomes" id="UP000039865"/>
    </source>
</evidence>
<dbReference type="AlphaFoldDB" id="A0A078B4N0"/>
<evidence type="ECO:0000313" key="2">
    <source>
        <dbReference type="EMBL" id="CDW89379.1"/>
    </source>
</evidence>
<protein>
    <submittedName>
        <fullName evidence="2">Uncharacterized protein</fullName>
    </submittedName>
</protein>
<proteinExistence type="predicted"/>
<organism evidence="2 3">
    <name type="scientific">Stylonychia lemnae</name>
    <name type="common">Ciliate</name>
    <dbReference type="NCBI Taxonomy" id="5949"/>
    <lineage>
        <taxon>Eukaryota</taxon>
        <taxon>Sar</taxon>
        <taxon>Alveolata</taxon>
        <taxon>Ciliophora</taxon>
        <taxon>Intramacronucleata</taxon>
        <taxon>Spirotrichea</taxon>
        <taxon>Stichotrichia</taxon>
        <taxon>Sporadotrichida</taxon>
        <taxon>Oxytrichidae</taxon>
        <taxon>Stylonychinae</taxon>
        <taxon>Stylonychia</taxon>
    </lineage>
</organism>